<sequence length="295" mass="34854">MDYLRPGESGEGFNMGEKMSPEVQKKVEQLQDWINKQPHLPKDIDDKIARRFLHSCYYDMDRTKTAVELFFRIRDTSPELINHRDPLSPPMQKLLKIVNVAQYEISGKRNIWLWQLNDPGLEQYDYLQDARMFIMLFDAWMLNNTEFAEEDIIVLDTKDISLKFITKFNVSIAKKIAKYQEDAMPIRLKQIHIINAPPFIDKLFGLMKPFLKAEITSMVHFHVPKSETLFKYLNREDLPQDYGGTRPTMVELNKEVVRIVMEQRENFLDENFWKTEKKVKGPKTEVATFRSLDID</sequence>
<protein>
    <recommendedName>
        <fullName evidence="1">CRAL-TRIO domain-containing protein</fullName>
    </recommendedName>
</protein>
<dbReference type="InterPro" id="IPR036865">
    <property type="entry name" value="CRAL-TRIO_dom_sf"/>
</dbReference>
<evidence type="ECO:0000259" key="1">
    <source>
        <dbReference type="PROSITE" id="PS50191"/>
    </source>
</evidence>
<keyword evidence="3" id="KW-1185">Reference proteome</keyword>
<dbReference type="Proteomes" id="UP001154114">
    <property type="component" value="Chromosome 16"/>
</dbReference>
<dbReference type="OrthoDB" id="1434354at2759"/>
<dbReference type="PANTHER" id="PTHR10174:SF222">
    <property type="entry name" value="GH10083P-RELATED"/>
    <property type="match status" value="1"/>
</dbReference>
<organism evidence="2 3">
    <name type="scientific">Chrysodeixis includens</name>
    <name type="common">Soybean looper</name>
    <name type="synonym">Pseudoplusia includens</name>
    <dbReference type="NCBI Taxonomy" id="689277"/>
    <lineage>
        <taxon>Eukaryota</taxon>
        <taxon>Metazoa</taxon>
        <taxon>Ecdysozoa</taxon>
        <taxon>Arthropoda</taxon>
        <taxon>Hexapoda</taxon>
        <taxon>Insecta</taxon>
        <taxon>Pterygota</taxon>
        <taxon>Neoptera</taxon>
        <taxon>Endopterygota</taxon>
        <taxon>Lepidoptera</taxon>
        <taxon>Glossata</taxon>
        <taxon>Ditrysia</taxon>
        <taxon>Noctuoidea</taxon>
        <taxon>Noctuidae</taxon>
        <taxon>Plusiinae</taxon>
        <taxon>Chrysodeixis</taxon>
    </lineage>
</organism>
<dbReference type="GO" id="GO:0016020">
    <property type="term" value="C:membrane"/>
    <property type="evidence" value="ECO:0007669"/>
    <property type="project" value="TreeGrafter"/>
</dbReference>
<dbReference type="GO" id="GO:1902936">
    <property type="term" value="F:phosphatidylinositol bisphosphate binding"/>
    <property type="evidence" value="ECO:0007669"/>
    <property type="project" value="TreeGrafter"/>
</dbReference>
<reference evidence="2" key="1">
    <citation type="submission" date="2021-12" db="EMBL/GenBank/DDBJ databases">
        <authorList>
            <person name="King R."/>
        </authorList>
    </citation>
    <scope>NUCLEOTIDE SEQUENCE</scope>
</reference>
<dbReference type="SUPFAM" id="SSF46938">
    <property type="entry name" value="CRAL/TRIO N-terminal domain"/>
    <property type="match status" value="1"/>
</dbReference>
<dbReference type="EMBL" id="LR824019">
    <property type="protein sequence ID" value="CAH0588082.1"/>
    <property type="molecule type" value="Genomic_DNA"/>
</dbReference>
<dbReference type="PANTHER" id="PTHR10174">
    <property type="entry name" value="ALPHA-TOCOPHEROL TRANSFER PROTEIN-RELATED"/>
    <property type="match status" value="1"/>
</dbReference>
<feature type="domain" description="CRAL-TRIO" evidence="1">
    <location>
        <begin position="131"/>
        <end position="250"/>
    </location>
</feature>
<evidence type="ECO:0000313" key="3">
    <source>
        <dbReference type="Proteomes" id="UP001154114"/>
    </source>
</evidence>
<evidence type="ECO:0000313" key="2">
    <source>
        <dbReference type="EMBL" id="CAH0588082.1"/>
    </source>
</evidence>
<dbReference type="Gene3D" id="1.10.8.20">
    <property type="entry name" value="N-terminal domain of phosphatidylinositol transfer protein sec14p"/>
    <property type="match status" value="1"/>
</dbReference>
<dbReference type="InterPro" id="IPR036273">
    <property type="entry name" value="CRAL/TRIO_N_dom_sf"/>
</dbReference>
<dbReference type="InterPro" id="IPR001251">
    <property type="entry name" value="CRAL-TRIO_dom"/>
</dbReference>
<dbReference type="Pfam" id="PF00650">
    <property type="entry name" value="CRAL_TRIO"/>
    <property type="match status" value="1"/>
</dbReference>
<dbReference type="PROSITE" id="PS50191">
    <property type="entry name" value="CRAL_TRIO"/>
    <property type="match status" value="1"/>
</dbReference>
<dbReference type="SUPFAM" id="SSF52087">
    <property type="entry name" value="CRAL/TRIO domain"/>
    <property type="match status" value="1"/>
</dbReference>
<dbReference type="PRINTS" id="PR00180">
    <property type="entry name" value="CRETINALDHBP"/>
</dbReference>
<dbReference type="CDD" id="cd00170">
    <property type="entry name" value="SEC14"/>
    <property type="match status" value="1"/>
</dbReference>
<dbReference type="Gene3D" id="3.40.525.10">
    <property type="entry name" value="CRAL-TRIO lipid binding domain"/>
    <property type="match status" value="1"/>
</dbReference>
<dbReference type="AlphaFoldDB" id="A0A9P0BQT7"/>
<proteinExistence type="predicted"/>
<gene>
    <name evidence="2" type="ORF">CINC_LOCUS3911</name>
</gene>
<name>A0A9P0BQT7_CHRIL</name>
<accession>A0A9P0BQT7</accession>